<proteinExistence type="predicted"/>
<dbReference type="SUPFAM" id="SSF64518">
    <property type="entry name" value="Phase 1 flagellin"/>
    <property type="match status" value="1"/>
</dbReference>
<keyword evidence="2" id="KW-0282">Flagellum</keyword>
<comment type="caution">
    <text evidence="2">The sequence shown here is derived from an EMBL/GenBank/DDBJ whole genome shotgun (WGS) entry which is preliminary data.</text>
</comment>
<dbReference type="Pfam" id="PF00700">
    <property type="entry name" value="Flagellin_C"/>
    <property type="match status" value="1"/>
</dbReference>
<evidence type="ECO:0000313" key="2">
    <source>
        <dbReference type="EMBL" id="GAA3858826.1"/>
    </source>
</evidence>
<keyword evidence="2" id="KW-0966">Cell projection</keyword>
<dbReference type="RefSeq" id="WP_344843534.1">
    <property type="nucleotide sequence ID" value="NZ_BAABDF010000003.1"/>
</dbReference>
<keyword evidence="3" id="KW-1185">Reference proteome</keyword>
<organism evidence="2 3">
    <name type="scientific">Celeribacter arenosi</name>
    <dbReference type="NCBI Taxonomy" id="792649"/>
    <lineage>
        <taxon>Bacteria</taxon>
        <taxon>Pseudomonadati</taxon>
        <taxon>Pseudomonadota</taxon>
        <taxon>Alphaproteobacteria</taxon>
        <taxon>Rhodobacterales</taxon>
        <taxon>Roseobacteraceae</taxon>
        <taxon>Celeribacter</taxon>
    </lineage>
</organism>
<gene>
    <name evidence="2" type="ORF">GCM10022404_07020</name>
</gene>
<reference evidence="3" key="1">
    <citation type="journal article" date="2019" name="Int. J. Syst. Evol. Microbiol.">
        <title>The Global Catalogue of Microorganisms (GCM) 10K type strain sequencing project: providing services to taxonomists for standard genome sequencing and annotation.</title>
        <authorList>
            <consortium name="The Broad Institute Genomics Platform"/>
            <consortium name="The Broad Institute Genome Sequencing Center for Infectious Disease"/>
            <person name="Wu L."/>
            <person name="Ma J."/>
        </authorList>
    </citation>
    <scope>NUCLEOTIDE SEQUENCE [LARGE SCALE GENOMIC DNA]</scope>
    <source>
        <strain evidence="3">JCM 17190</strain>
    </source>
</reference>
<feature type="domain" description="Flagellin C-terminal" evidence="1">
    <location>
        <begin position="260"/>
        <end position="333"/>
    </location>
</feature>
<name>A0ABP7JZS2_9RHOB</name>
<keyword evidence="2" id="KW-0969">Cilium</keyword>
<dbReference type="Gene3D" id="1.20.1330.10">
    <property type="entry name" value="f41 fragment of flagellin, N-terminal domain"/>
    <property type="match status" value="1"/>
</dbReference>
<dbReference type="EMBL" id="BAABDF010000003">
    <property type="protein sequence ID" value="GAA3858826.1"/>
    <property type="molecule type" value="Genomic_DNA"/>
</dbReference>
<accession>A0ABP7JZS2</accession>
<dbReference type="InterPro" id="IPR046358">
    <property type="entry name" value="Flagellin_C"/>
</dbReference>
<evidence type="ECO:0000259" key="1">
    <source>
        <dbReference type="Pfam" id="PF00700"/>
    </source>
</evidence>
<protein>
    <submittedName>
        <fullName evidence="2">Flagellin</fullName>
    </submittedName>
</protein>
<evidence type="ECO:0000313" key="3">
    <source>
        <dbReference type="Proteomes" id="UP001399917"/>
    </source>
</evidence>
<sequence>MTGINFGDLASFVKSSRLTTQIKTDLERLTHEVASGEKSDITKAVSGDFGPLSSIERSLRTLDSYARSIAETSVFMTGVQTSLGAVSDHVSSIAPSLLTAASLGDATTLDVTAEDARARFESVVSALNTHVGGRALFSGSATHHTPLATSTEMLDSIRVDIAGLTDVNDIITAVDAWFDDVGGGFETMGYGGSATALSDFSLSDTDTTSMTIKADDPSIRELLKGFALAALAGDSGIGGPASQKTLLRTAGERLMSNEGDIARLRAQVGSSEARIEEVQLSNGAQTYAYTAAKSEIVSVDIYEAASQLTQTESQLELAYTITARLSRLNLSDFL</sequence>
<dbReference type="Proteomes" id="UP001399917">
    <property type="component" value="Unassembled WGS sequence"/>
</dbReference>